<reference evidence="2 3" key="1">
    <citation type="submission" date="2020-11" db="EMBL/GenBank/DDBJ databases">
        <authorList>
            <person name="Peeters C."/>
        </authorList>
    </citation>
    <scope>NUCLEOTIDE SEQUENCE [LARGE SCALE GENOMIC DNA]</scope>
    <source>
        <strain evidence="2 3">LMG 7974</strain>
    </source>
</reference>
<dbReference type="Pfam" id="PF12762">
    <property type="entry name" value="DDE_Tnp_IS1595"/>
    <property type="match status" value="1"/>
</dbReference>
<dbReference type="SMART" id="SM01126">
    <property type="entry name" value="DDE_Tnp_IS1595"/>
    <property type="match status" value="1"/>
</dbReference>
<dbReference type="PANTHER" id="PTHR47163">
    <property type="entry name" value="DDE_TNP_IS1595 DOMAIN-CONTAINING PROTEIN"/>
    <property type="match status" value="1"/>
</dbReference>
<dbReference type="Proteomes" id="UP000789803">
    <property type="component" value="Unassembled WGS sequence"/>
</dbReference>
<feature type="domain" description="ISXO2-like transposase" evidence="1">
    <location>
        <begin position="2"/>
        <end position="88"/>
    </location>
</feature>
<sequence>MPILREFSELENSTIYSDDWKAYDGLVDYGAKAHYRVKHNENEFANGRFHINGIENFWGYCKHRLSKFKGIKRENFILHLKECEFRYNNKENLYQI</sequence>
<organism evidence="2 3">
    <name type="scientific">Campylobacter majalis</name>
    <dbReference type="NCBI Taxonomy" id="2790656"/>
    <lineage>
        <taxon>Bacteria</taxon>
        <taxon>Pseudomonadati</taxon>
        <taxon>Campylobacterota</taxon>
        <taxon>Epsilonproteobacteria</taxon>
        <taxon>Campylobacterales</taxon>
        <taxon>Campylobacteraceae</taxon>
        <taxon>Campylobacter</taxon>
    </lineage>
</organism>
<dbReference type="InterPro" id="IPR024445">
    <property type="entry name" value="Tnp_ISXO2-like"/>
</dbReference>
<gene>
    <name evidence="2" type="ORF">LMG7974_01954</name>
</gene>
<evidence type="ECO:0000259" key="1">
    <source>
        <dbReference type="SMART" id="SM01126"/>
    </source>
</evidence>
<proteinExistence type="predicted"/>
<evidence type="ECO:0000313" key="2">
    <source>
        <dbReference type="EMBL" id="CAD7289868.1"/>
    </source>
</evidence>
<dbReference type="PANTHER" id="PTHR47163:SF2">
    <property type="entry name" value="SI:DKEY-17M8.2"/>
    <property type="match status" value="1"/>
</dbReference>
<dbReference type="EMBL" id="CAJHOF010000058">
    <property type="protein sequence ID" value="CAD7289868.1"/>
    <property type="molecule type" value="Genomic_DNA"/>
</dbReference>
<name>A0ABM8QA48_9BACT</name>
<dbReference type="InterPro" id="IPR053164">
    <property type="entry name" value="IS1016-like_transposase"/>
</dbReference>
<evidence type="ECO:0000313" key="3">
    <source>
        <dbReference type="Proteomes" id="UP000789803"/>
    </source>
</evidence>
<protein>
    <submittedName>
        <fullName evidence="2">IS1595 family transposase ISCagr1</fullName>
    </submittedName>
</protein>
<dbReference type="NCBIfam" id="NF033547">
    <property type="entry name" value="transpos_IS1595"/>
    <property type="match status" value="1"/>
</dbReference>
<comment type="caution">
    <text evidence="2">The sequence shown here is derived from an EMBL/GenBank/DDBJ whole genome shotgun (WGS) entry which is preliminary data.</text>
</comment>
<keyword evidence="3" id="KW-1185">Reference proteome</keyword>
<accession>A0ABM8QA48</accession>